<comment type="caution">
    <text evidence="1">The sequence shown here is derived from an EMBL/GenBank/DDBJ whole genome shotgun (WGS) entry which is preliminary data.</text>
</comment>
<dbReference type="Pfam" id="PF05728">
    <property type="entry name" value="UPF0227"/>
    <property type="match status" value="1"/>
</dbReference>
<dbReference type="PANTHER" id="PTHR35602">
    <property type="entry name" value="ESTERASE YQIA-RELATED"/>
    <property type="match status" value="1"/>
</dbReference>
<keyword evidence="2" id="KW-1185">Reference proteome</keyword>
<dbReference type="EMBL" id="JEOB01000001">
    <property type="protein sequence ID" value="EXM40458.1"/>
    <property type="molecule type" value="Genomic_DNA"/>
</dbReference>
<dbReference type="InterPro" id="IPR029058">
    <property type="entry name" value="AB_hydrolase_fold"/>
</dbReference>
<dbReference type="PATRIC" id="fig|1341156.4.peg.695"/>
<name>A0A011W0Y6_RUMAL</name>
<evidence type="ECO:0000313" key="1">
    <source>
        <dbReference type="EMBL" id="EXM40458.1"/>
    </source>
</evidence>
<evidence type="ECO:0008006" key="3">
    <source>
        <dbReference type="Google" id="ProtNLM"/>
    </source>
</evidence>
<dbReference type="ESTHER" id="rumal-a0a011w0y6">
    <property type="family name" value="abh_upf00227"/>
</dbReference>
<dbReference type="InterPro" id="IPR008886">
    <property type="entry name" value="UPF0227/Esterase_YqiA"/>
</dbReference>
<dbReference type="SUPFAM" id="SSF53474">
    <property type="entry name" value="alpha/beta-Hydrolases"/>
    <property type="match status" value="1"/>
</dbReference>
<dbReference type="RefSeq" id="WP_037284241.1">
    <property type="nucleotide sequence ID" value="NZ_JEOB01000001.1"/>
</dbReference>
<dbReference type="PANTHER" id="PTHR35602:SF3">
    <property type="entry name" value="ESTERASE YQIA"/>
    <property type="match status" value="1"/>
</dbReference>
<gene>
    <name evidence="1" type="ORF">RASY3_00790</name>
</gene>
<protein>
    <recommendedName>
        <fullName evidence="3">Esterase</fullName>
    </recommendedName>
</protein>
<dbReference type="AlphaFoldDB" id="A0A011W0Y6"/>
<organism evidence="1 2">
    <name type="scientific">Ruminococcus albus SY3</name>
    <dbReference type="NCBI Taxonomy" id="1341156"/>
    <lineage>
        <taxon>Bacteria</taxon>
        <taxon>Bacillati</taxon>
        <taxon>Bacillota</taxon>
        <taxon>Clostridia</taxon>
        <taxon>Eubacteriales</taxon>
        <taxon>Oscillospiraceae</taxon>
        <taxon>Ruminococcus</taxon>
    </lineage>
</organism>
<accession>A0A011W0Y6</accession>
<evidence type="ECO:0000313" key="2">
    <source>
        <dbReference type="Proteomes" id="UP000021369"/>
    </source>
</evidence>
<dbReference type="Gene3D" id="3.40.50.1820">
    <property type="entry name" value="alpha/beta hydrolase"/>
    <property type="match status" value="1"/>
</dbReference>
<sequence length="165" mass="17978">MLILNIHGYNGSTENSAYKALIGLGHKVISPSIDYENESPDEIMGRLRSIAEEKSPDIIVGTSLGGFYAAALSVKSDIPVILVNPFLMAFLAFPEHIKPLIALFGELSKIRSENVSCIVGSDDEVLGDHEFTKDLLDNQRFRIVEGGGHSGATLPLDEYFSEVIK</sequence>
<proteinExistence type="predicted"/>
<dbReference type="Proteomes" id="UP000021369">
    <property type="component" value="Unassembled WGS sequence"/>
</dbReference>
<reference evidence="1 2" key="1">
    <citation type="submission" date="2013-06" db="EMBL/GenBank/DDBJ databases">
        <title>Rumen cellulosomics: divergent fiber-degrading strategies revealed by comparative genome-wide analysis of six Ruminococcal strains.</title>
        <authorList>
            <person name="Dassa B."/>
            <person name="Borovok I."/>
            <person name="Lamed R."/>
            <person name="Flint H."/>
            <person name="Yeoman C.J."/>
            <person name="White B."/>
            <person name="Bayer E.A."/>
        </authorList>
    </citation>
    <scope>NUCLEOTIDE SEQUENCE [LARGE SCALE GENOMIC DNA]</scope>
    <source>
        <strain evidence="1 2">SY3</strain>
    </source>
</reference>
<dbReference type="OrthoDB" id="9803916at2"/>